<evidence type="ECO:0000313" key="3">
    <source>
        <dbReference type="Proteomes" id="UP000027064"/>
    </source>
</evidence>
<keyword evidence="3" id="KW-1185">Reference proteome</keyword>
<feature type="transmembrane region" description="Helical" evidence="1">
    <location>
        <begin position="86"/>
        <end position="106"/>
    </location>
</feature>
<keyword evidence="1" id="KW-1133">Transmembrane helix</keyword>
<sequence length="120" mass="14157">MSNTLLHILNNDCPHCHQGKIFNEKSIFFKFNFPKMNEYCTHCHYKFKKEPGYFFGAMYVNYGLTVAQGITTYVIASFFFKETFDLRIIPIIMAVIVALSPLNIRLSRLLWIYMFKNYSS</sequence>
<dbReference type="Proteomes" id="UP000027064">
    <property type="component" value="Unassembled WGS sequence"/>
</dbReference>
<evidence type="ECO:0008006" key="4">
    <source>
        <dbReference type="Google" id="ProtNLM"/>
    </source>
</evidence>
<organism evidence="2 3">
    <name type="scientific">Flavobacterium seoulense</name>
    <dbReference type="NCBI Taxonomy" id="1492738"/>
    <lineage>
        <taxon>Bacteria</taxon>
        <taxon>Pseudomonadati</taxon>
        <taxon>Bacteroidota</taxon>
        <taxon>Flavobacteriia</taxon>
        <taxon>Flavobacteriales</taxon>
        <taxon>Flavobacteriaceae</taxon>
        <taxon>Flavobacterium</taxon>
    </lineage>
</organism>
<comment type="caution">
    <text evidence="2">The sequence shown here is derived from an EMBL/GenBank/DDBJ whole genome shotgun (WGS) entry which is preliminary data.</text>
</comment>
<dbReference type="EMBL" id="JNCA01000022">
    <property type="protein sequence ID" value="KDN54449.1"/>
    <property type="molecule type" value="Genomic_DNA"/>
</dbReference>
<dbReference type="InterPro" id="IPR036280">
    <property type="entry name" value="Multihaem_cyt_sf"/>
</dbReference>
<protein>
    <recommendedName>
        <fullName evidence="4">DUF983 domain-containing protein</fullName>
    </recommendedName>
</protein>
<dbReference type="STRING" id="1492738.FEM21_24110"/>
<dbReference type="OrthoDB" id="9790326at2"/>
<dbReference type="eggNOG" id="COG5349">
    <property type="taxonomic scope" value="Bacteria"/>
</dbReference>
<evidence type="ECO:0000313" key="2">
    <source>
        <dbReference type="EMBL" id="KDN54449.1"/>
    </source>
</evidence>
<dbReference type="AlphaFoldDB" id="A0A066WU22"/>
<name>A0A066WU22_9FLAO</name>
<dbReference type="PATRIC" id="fig|1492738.3.peg.2398"/>
<gene>
    <name evidence="2" type="ORF">FEM21_24110</name>
</gene>
<proteinExistence type="predicted"/>
<accession>A0A066WU22</accession>
<keyword evidence="1" id="KW-0472">Membrane</keyword>
<keyword evidence="1" id="KW-0812">Transmembrane</keyword>
<reference evidence="2 3" key="1">
    <citation type="submission" date="2014-05" db="EMBL/GenBank/DDBJ databases">
        <title>Genome Sequence of Flavobacterium sp. EM1321.</title>
        <authorList>
            <person name="Shin S.-K."/>
            <person name="Yi H."/>
        </authorList>
    </citation>
    <scope>NUCLEOTIDE SEQUENCE [LARGE SCALE GENOMIC DNA]</scope>
    <source>
        <strain evidence="2 3">EM1321</strain>
    </source>
</reference>
<evidence type="ECO:0000256" key="1">
    <source>
        <dbReference type="SAM" id="Phobius"/>
    </source>
</evidence>
<dbReference type="RefSeq" id="WP_035660629.1">
    <property type="nucleotide sequence ID" value="NZ_JNCA01000022.1"/>
</dbReference>
<feature type="transmembrane region" description="Helical" evidence="1">
    <location>
        <begin position="53"/>
        <end position="80"/>
    </location>
</feature>
<dbReference type="SUPFAM" id="SSF48695">
    <property type="entry name" value="Multiheme cytochromes"/>
    <property type="match status" value="1"/>
</dbReference>